<evidence type="ECO:0000313" key="2">
    <source>
        <dbReference type="EMBL" id="RYM11012.1"/>
    </source>
</evidence>
<evidence type="ECO:0000313" key="3">
    <source>
        <dbReference type="Proteomes" id="UP000291572"/>
    </source>
</evidence>
<dbReference type="RefSeq" id="WP_129926463.1">
    <property type="nucleotide sequence ID" value="NZ_SEOO01000014.1"/>
</dbReference>
<comment type="caution">
    <text evidence="2">The sequence shown here is derived from an EMBL/GenBank/DDBJ whole genome shotgun (WGS) entry which is preliminary data.</text>
</comment>
<dbReference type="AlphaFoldDB" id="A0A8G2DXV3"/>
<organism evidence="2 3">
    <name type="scientific">Sphingobium cupriresistens</name>
    <dbReference type="NCBI Taxonomy" id="1132417"/>
    <lineage>
        <taxon>Bacteria</taxon>
        <taxon>Pseudomonadati</taxon>
        <taxon>Pseudomonadota</taxon>
        <taxon>Alphaproteobacteria</taxon>
        <taxon>Sphingomonadales</taxon>
        <taxon>Sphingomonadaceae</taxon>
        <taxon>Sphingobium</taxon>
    </lineage>
</organism>
<evidence type="ECO:0000256" key="1">
    <source>
        <dbReference type="SAM" id="SignalP"/>
    </source>
</evidence>
<sequence>MHEVATSRRGAMRALAIIPAIIAAPAASAATGLVCIPATQHADWLALLAEERRLSAAFDLMVDEQEEADDRFYAACEAAEKDWQRAWEARTWPGVDRLEGQSDQEFENSVQVAVQRWNVEGEAARQQREAIRDLARQETGLAEVEGRYKAACDTHTAAIRAIIAYPSRDPDIIAQKLRVILDRFGDDSGDLRPLLASIVGEAQA</sequence>
<dbReference type="EMBL" id="SEOO01000014">
    <property type="protein sequence ID" value="RYM11012.1"/>
    <property type="molecule type" value="Genomic_DNA"/>
</dbReference>
<reference evidence="2 3" key="1">
    <citation type="submission" date="2019-02" db="EMBL/GenBank/DDBJ databases">
        <authorList>
            <person name="Feng G."/>
        </authorList>
    </citation>
    <scope>NUCLEOTIDE SEQUENCE [LARGE SCALE GENOMIC DNA]</scope>
    <source>
        <strain evidence="2 3">CCTCC AB 2011146</strain>
    </source>
</reference>
<dbReference type="Proteomes" id="UP000291572">
    <property type="component" value="Unassembled WGS sequence"/>
</dbReference>
<proteinExistence type="predicted"/>
<protein>
    <submittedName>
        <fullName evidence="2">Uncharacterized protein</fullName>
    </submittedName>
</protein>
<accession>A0A8G2DXV3</accession>
<gene>
    <name evidence="2" type="ORF">EWH12_09905</name>
</gene>
<feature type="signal peptide" evidence="1">
    <location>
        <begin position="1"/>
        <end position="29"/>
    </location>
</feature>
<name>A0A8G2DXV3_9SPHN</name>
<dbReference type="OrthoDB" id="10007526at2"/>
<feature type="chain" id="PRO_5034048587" evidence="1">
    <location>
        <begin position="30"/>
        <end position="204"/>
    </location>
</feature>
<keyword evidence="1" id="KW-0732">Signal</keyword>